<keyword evidence="7 11" id="KW-0472">Membrane</keyword>
<dbReference type="PROSITE" id="PS00650">
    <property type="entry name" value="G_PROTEIN_RECEP_F2_2"/>
    <property type="match status" value="1"/>
</dbReference>
<evidence type="ECO:0000256" key="11">
    <source>
        <dbReference type="SAM" id="Phobius"/>
    </source>
</evidence>
<gene>
    <name evidence="15" type="ORF">N300_02879</name>
</gene>
<dbReference type="FunFam" id="1.20.1070.10:FF:000490">
    <property type="entry name" value="Growth hormone releasing hormone receptor 2"/>
    <property type="match status" value="1"/>
</dbReference>
<reference evidence="15 16" key="1">
    <citation type="submission" date="2014-04" db="EMBL/GenBank/DDBJ databases">
        <title>Genome evolution of avian class.</title>
        <authorList>
            <person name="Zhang G."/>
            <person name="Li C."/>
        </authorList>
    </citation>
    <scope>NUCLEOTIDE SEQUENCE [LARGE SCALE GENOMIC DNA]</scope>
    <source>
        <strain evidence="15">BGI_N300</strain>
    </source>
</reference>
<feature type="transmembrane region" description="Helical" evidence="11">
    <location>
        <begin position="113"/>
        <end position="135"/>
    </location>
</feature>
<feature type="transmembrane region" description="Helical" evidence="11">
    <location>
        <begin position="155"/>
        <end position="180"/>
    </location>
</feature>
<dbReference type="InterPro" id="IPR036445">
    <property type="entry name" value="GPCR_2_extracell_dom_sf"/>
</dbReference>
<dbReference type="AlphaFoldDB" id="A0A091IBB0"/>
<evidence type="ECO:0000256" key="4">
    <source>
        <dbReference type="ARBA" id="ARBA00022692"/>
    </source>
</evidence>
<evidence type="ECO:0000256" key="1">
    <source>
        <dbReference type="ARBA" id="ARBA00004651"/>
    </source>
</evidence>
<dbReference type="PANTHER" id="PTHR45620">
    <property type="entry name" value="PDF RECEPTOR-LIKE PROTEIN-RELATED"/>
    <property type="match status" value="1"/>
</dbReference>
<dbReference type="Pfam" id="PF02793">
    <property type="entry name" value="HRM"/>
    <property type="match status" value="1"/>
</dbReference>
<dbReference type="SUPFAM" id="SSF111418">
    <property type="entry name" value="Hormone receptor domain"/>
    <property type="match status" value="1"/>
</dbReference>
<evidence type="ECO:0000313" key="16">
    <source>
        <dbReference type="Proteomes" id="UP000054308"/>
    </source>
</evidence>
<dbReference type="InterPro" id="IPR050332">
    <property type="entry name" value="GPCR_2"/>
</dbReference>
<evidence type="ECO:0000256" key="7">
    <source>
        <dbReference type="ARBA" id="ARBA00023136"/>
    </source>
</evidence>
<comment type="similarity">
    <text evidence="2">Belongs to the G-protein coupled receptor 2 family.</text>
</comment>
<proteinExistence type="inferred from homology"/>
<feature type="transmembrane region" description="Helical" evidence="11">
    <location>
        <begin position="277"/>
        <end position="294"/>
    </location>
</feature>
<accession>A0A091IBB0</accession>
<dbReference type="GO" id="GO:0007188">
    <property type="term" value="P:adenylate cyclase-modulating G protein-coupled receptor signaling pathway"/>
    <property type="evidence" value="ECO:0007669"/>
    <property type="project" value="TreeGrafter"/>
</dbReference>
<dbReference type="Pfam" id="PF00002">
    <property type="entry name" value="7tm_2"/>
    <property type="match status" value="1"/>
</dbReference>
<keyword evidence="3" id="KW-1003">Cell membrane</keyword>
<dbReference type="InterPro" id="IPR017983">
    <property type="entry name" value="GPCR_2_secretin-like_CS"/>
</dbReference>
<evidence type="ECO:0000256" key="9">
    <source>
        <dbReference type="ARBA" id="ARBA00023180"/>
    </source>
</evidence>
<name>A0A091IBB0_CALAN</name>
<dbReference type="GO" id="GO:0005886">
    <property type="term" value="C:plasma membrane"/>
    <property type="evidence" value="ECO:0007669"/>
    <property type="project" value="UniProtKB-SubCell"/>
</dbReference>
<dbReference type="PANTHER" id="PTHR45620:SF16">
    <property type="entry name" value="GROWTH HORMONE RELEASING HORMONE RECEPTOR 2 PRECURSOR"/>
    <property type="match status" value="1"/>
</dbReference>
<evidence type="ECO:0000256" key="2">
    <source>
        <dbReference type="ARBA" id="ARBA00005314"/>
    </source>
</evidence>
<keyword evidence="5 11" id="KW-1133">Transmembrane helix</keyword>
<evidence type="ECO:0000313" key="15">
    <source>
        <dbReference type="EMBL" id="KFP04768.1"/>
    </source>
</evidence>
<keyword evidence="12" id="KW-0732">Signal</keyword>
<keyword evidence="4 11" id="KW-0812">Transmembrane</keyword>
<dbReference type="EMBL" id="KL218397">
    <property type="protein sequence ID" value="KFP04768.1"/>
    <property type="molecule type" value="Genomic_DNA"/>
</dbReference>
<sequence>GCPTQWDGVSCWLALPLGQSRALTCPDVPDIFKKSEVLIQRNCSEQGWSVPSPPYPLSAASLCWFFPFQKSYFVTMRVLYTCGYSLSLAALVLAISIFCCFRKLHCTRNSIHIHFFTSFILRGAAVLSKDLVLFWDESLDHCSMATVSCKAAIAFFQFSVLANFFWLLVEGLYLQTLLLLTFTSEQSYTWWFIFLGWGVPMVTVCIWVLTRLWYDNHGCWDDYTSPYWWVIKAPILLAIFVNFLIFLNVTRVLAQKIQCPGISKSCREQCRRMTKSTLLLIPLFGVHYVVFALCPEDIAVAPRLCFELVLGSYQGFLVALLYCFLNGEV</sequence>
<evidence type="ECO:0000256" key="12">
    <source>
        <dbReference type="SAM" id="SignalP"/>
    </source>
</evidence>
<keyword evidence="8 15" id="KW-0675">Receptor</keyword>
<feature type="transmembrane region" description="Helical" evidence="11">
    <location>
        <begin position="226"/>
        <end position="247"/>
    </location>
</feature>
<feature type="non-terminal residue" evidence="15">
    <location>
        <position position="329"/>
    </location>
</feature>
<evidence type="ECO:0000256" key="10">
    <source>
        <dbReference type="ARBA" id="ARBA00023224"/>
    </source>
</evidence>
<keyword evidence="6" id="KW-0297">G-protein coupled receptor</keyword>
<evidence type="ECO:0000259" key="13">
    <source>
        <dbReference type="PROSITE" id="PS50227"/>
    </source>
</evidence>
<dbReference type="Proteomes" id="UP000054308">
    <property type="component" value="Unassembled WGS sequence"/>
</dbReference>
<dbReference type="SUPFAM" id="SSF81321">
    <property type="entry name" value="Family A G protein-coupled receptor-like"/>
    <property type="match status" value="1"/>
</dbReference>
<dbReference type="GO" id="GO:0017046">
    <property type="term" value="F:peptide hormone binding"/>
    <property type="evidence" value="ECO:0007669"/>
    <property type="project" value="TreeGrafter"/>
</dbReference>
<evidence type="ECO:0000256" key="6">
    <source>
        <dbReference type="ARBA" id="ARBA00023040"/>
    </source>
</evidence>
<evidence type="ECO:0000256" key="5">
    <source>
        <dbReference type="ARBA" id="ARBA00022989"/>
    </source>
</evidence>
<dbReference type="GO" id="GO:0007166">
    <property type="term" value="P:cell surface receptor signaling pathway"/>
    <property type="evidence" value="ECO:0007669"/>
    <property type="project" value="InterPro"/>
</dbReference>
<dbReference type="PROSITE" id="PS50261">
    <property type="entry name" value="G_PROTEIN_RECEP_F2_4"/>
    <property type="match status" value="1"/>
</dbReference>
<dbReference type="Gene3D" id="4.10.1240.10">
    <property type="entry name" value="GPCR, family 2, extracellular hormone receptor domain"/>
    <property type="match status" value="1"/>
</dbReference>
<feature type="domain" description="G-protein coupled receptors family 2 profile 1" evidence="13">
    <location>
        <begin position="1"/>
        <end position="63"/>
    </location>
</feature>
<dbReference type="PRINTS" id="PR00249">
    <property type="entry name" value="GPCRSECRETIN"/>
</dbReference>
<dbReference type="InterPro" id="IPR001879">
    <property type="entry name" value="GPCR_2_extracellular_dom"/>
</dbReference>
<comment type="subcellular location">
    <subcellularLocation>
        <location evidence="1">Cell membrane</location>
        <topology evidence="1">Multi-pass membrane protein</topology>
    </subcellularLocation>
</comment>
<feature type="non-terminal residue" evidence="15">
    <location>
        <position position="1"/>
    </location>
</feature>
<organism evidence="15 16">
    <name type="scientific">Calypte anna</name>
    <name type="common">Anna's hummingbird</name>
    <name type="synonym">Archilochus anna</name>
    <dbReference type="NCBI Taxonomy" id="9244"/>
    <lineage>
        <taxon>Eukaryota</taxon>
        <taxon>Metazoa</taxon>
        <taxon>Chordata</taxon>
        <taxon>Craniata</taxon>
        <taxon>Vertebrata</taxon>
        <taxon>Euteleostomi</taxon>
        <taxon>Archelosauria</taxon>
        <taxon>Archosauria</taxon>
        <taxon>Dinosauria</taxon>
        <taxon>Saurischia</taxon>
        <taxon>Theropoda</taxon>
        <taxon>Coelurosauria</taxon>
        <taxon>Aves</taxon>
        <taxon>Neognathae</taxon>
        <taxon>Neoaves</taxon>
        <taxon>Strisores</taxon>
        <taxon>Apodiformes</taxon>
        <taxon>Trochilidae</taxon>
        <taxon>Calypte</taxon>
    </lineage>
</organism>
<keyword evidence="9" id="KW-0325">Glycoprotein</keyword>
<feature type="transmembrane region" description="Helical" evidence="11">
    <location>
        <begin position="300"/>
        <end position="325"/>
    </location>
</feature>
<dbReference type="InterPro" id="IPR000832">
    <property type="entry name" value="GPCR_2_secretin-like"/>
</dbReference>
<protein>
    <submittedName>
        <fullName evidence="15">Vasoactive intestinal polypeptide receptor 1</fullName>
    </submittedName>
</protein>
<dbReference type="PROSITE" id="PS50227">
    <property type="entry name" value="G_PROTEIN_RECEP_F2_3"/>
    <property type="match status" value="1"/>
</dbReference>
<evidence type="ECO:0000256" key="8">
    <source>
        <dbReference type="ARBA" id="ARBA00023170"/>
    </source>
</evidence>
<feature type="domain" description="G-protein coupled receptors family 2 profile 2" evidence="14">
    <location>
        <begin position="76"/>
        <end position="326"/>
    </location>
</feature>
<dbReference type="STRING" id="9244.A0A091IBB0"/>
<feature type="transmembrane region" description="Helical" evidence="11">
    <location>
        <begin position="192"/>
        <end position="214"/>
    </location>
</feature>
<dbReference type="InterPro" id="IPR017981">
    <property type="entry name" value="GPCR_2-like_7TM"/>
</dbReference>
<keyword evidence="16" id="KW-1185">Reference proteome</keyword>
<evidence type="ECO:0000256" key="3">
    <source>
        <dbReference type="ARBA" id="ARBA00022475"/>
    </source>
</evidence>
<feature type="signal peptide" evidence="12">
    <location>
        <begin position="1"/>
        <end position="22"/>
    </location>
</feature>
<keyword evidence="10" id="KW-0807">Transducer</keyword>
<feature type="chain" id="PRO_5001875070" evidence="12">
    <location>
        <begin position="23"/>
        <end position="329"/>
    </location>
</feature>
<feature type="transmembrane region" description="Helical" evidence="11">
    <location>
        <begin position="78"/>
        <end position="101"/>
    </location>
</feature>
<dbReference type="Gene3D" id="1.20.1070.10">
    <property type="entry name" value="Rhodopsin 7-helix transmembrane proteins"/>
    <property type="match status" value="1"/>
</dbReference>
<evidence type="ECO:0000259" key="14">
    <source>
        <dbReference type="PROSITE" id="PS50261"/>
    </source>
</evidence>
<dbReference type="GO" id="GO:0008528">
    <property type="term" value="F:G protein-coupled peptide receptor activity"/>
    <property type="evidence" value="ECO:0007669"/>
    <property type="project" value="TreeGrafter"/>
</dbReference>